<feature type="compositionally biased region" description="Acidic residues" evidence="1">
    <location>
        <begin position="311"/>
        <end position="322"/>
    </location>
</feature>
<feature type="compositionally biased region" description="Basic and acidic residues" evidence="1">
    <location>
        <begin position="280"/>
        <end position="310"/>
    </location>
</feature>
<feature type="compositionally biased region" description="Basic and acidic residues" evidence="1">
    <location>
        <begin position="1"/>
        <end position="10"/>
    </location>
</feature>
<protein>
    <submittedName>
        <fullName evidence="2">Uncharacterized protein</fullName>
    </submittedName>
</protein>
<proteinExistence type="predicted"/>
<dbReference type="Proteomes" id="UP001175271">
    <property type="component" value="Unassembled WGS sequence"/>
</dbReference>
<evidence type="ECO:0000313" key="2">
    <source>
        <dbReference type="EMBL" id="KAK0393608.1"/>
    </source>
</evidence>
<dbReference type="EMBL" id="JAUCMV010000005">
    <property type="protein sequence ID" value="KAK0393608.1"/>
    <property type="molecule type" value="Genomic_DNA"/>
</dbReference>
<gene>
    <name evidence="2" type="ORF">QR680_000306</name>
</gene>
<feature type="region of interest" description="Disordered" evidence="1">
    <location>
        <begin position="1"/>
        <end position="58"/>
    </location>
</feature>
<evidence type="ECO:0000313" key="3">
    <source>
        <dbReference type="Proteomes" id="UP001175271"/>
    </source>
</evidence>
<sequence>MSSPGDDRKSIIGGATAIPATEEFDNVPDEDGYTEEIAPPVPGHKHSYEPPVPPPRHSRATIFRASAVDSEDGLTSEHGFTGEALKKHTPHEENAFKKYGANGHTEVISPSVPARKTAPPIPPRPSEAAIARAFAVASKCGLKSTLEATGGAQKERFLSEENASAKFDSDGHSEVVWRSVPAHKYNVEAPVPPPRRTRSAIVSSSAVYFNDGLKNEHECNGGSPKENTPDEKSVSEKMNADCYAGNISPPVPAHKVSIPIPPPRPTRAAVVRASAIESEDGLKPATTERMENKNAPDGEGASKKTDHWPYIDDDAASDDEDEKAPASGDYSTNEEYGPGEMYASQVYLLECEPVDGSGKAPAVSGENDKEDVSDECATIRAEEKATQKTGMYFVSICFVINTIFS</sequence>
<accession>A0AA39GU47</accession>
<feature type="region of interest" description="Disordered" evidence="1">
    <location>
        <begin position="104"/>
        <end position="125"/>
    </location>
</feature>
<feature type="compositionally biased region" description="Basic and acidic residues" evidence="1">
    <location>
        <begin position="227"/>
        <end position="239"/>
    </location>
</feature>
<comment type="caution">
    <text evidence="2">The sequence shown here is derived from an EMBL/GenBank/DDBJ whole genome shotgun (WGS) entry which is preliminary data.</text>
</comment>
<feature type="compositionally biased region" description="Acidic residues" evidence="1">
    <location>
        <begin position="22"/>
        <end position="34"/>
    </location>
</feature>
<evidence type="ECO:0000256" key="1">
    <source>
        <dbReference type="SAM" id="MobiDB-lite"/>
    </source>
</evidence>
<reference evidence="2" key="1">
    <citation type="submission" date="2023-06" db="EMBL/GenBank/DDBJ databases">
        <title>Genomic analysis of the entomopathogenic nematode Steinernema hermaphroditum.</title>
        <authorList>
            <person name="Schwarz E.M."/>
            <person name="Heppert J.K."/>
            <person name="Baniya A."/>
            <person name="Schwartz H.T."/>
            <person name="Tan C.-H."/>
            <person name="Antoshechkin I."/>
            <person name="Sternberg P.W."/>
            <person name="Goodrich-Blair H."/>
            <person name="Dillman A.R."/>
        </authorList>
    </citation>
    <scope>NUCLEOTIDE SEQUENCE</scope>
    <source>
        <strain evidence="2">PS9179</strain>
        <tissue evidence="2">Whole animal</tissue>
    </source>
</reference>
<keyword evidence="3" id="KW-1185">Reference proteome</keyword>
<feature type="compositionally biased region" description="Low complexity" evidence="1">
    <location>
        <begin position="266"/>
        <end position="275"/>
    </location>
</feature>
<dbReference type="AlphaFoldDB" id="A0AA39GU47"/>
<organism evidence="2 3">
    <name type="scientific">Steinernema hermaphroditum</name>
    <dbReference type="NCBI Taxonomy" id="289476"/>
    <lineage>
        <taxon>Eukaryota</taxon>
        <taxon>Metazoa</taxon>
        <taxon>Ecdysozoa</taxon>
        <taxon>Nematoda</taxon>
        <taxon>Chromadorea</taxon>
        <taxon>Rhabditida</taxon>
        <taxon>Tylenchina</taxon>
        <taxon>Panagrolaimomorpha</taxon>
        <taxon>Strongyloidoidea</taxon>
        <taxon>Steinernematidae</taxon>
        <taxon>Steinernema</taxon>
    </lineage>
</organism>
<name>A0AA39GU47_9BILA</name>
<feature type="region of interest" description="Disordered" evidence="1">
    <location>
        <begin position="212"/>
        <end position="337"/>
    </location>
</feature>